<dbReference type="Gene3D" id="1.10.3210.10">
    <property type="entry name" value="Hypothetical protein af1432"/>
    <property type="match status" value="1"/>
</dbReference>
<gene>
    <name evidence="2" type="ORF">K8W02_00600</name>
</gene>
<dbReference type="SUPFAM" id="SSF109604">
    <property type="entry name" value="HD-domain/PDEase-like"/>
    <property type="match status" value="1"/>
</dbReference>
<dbReference type="CDD" id="cd00077">
    <property type="entry name" value="HDc"/>
    <property type="match status" value="1"/>
</dbReference>
<reference evidence="2" key="1">
    <citation type="journal article" date="2021" name="PeerJ">
        <title>Extensive microbial diversity within the chicken gut microbiome revealed by metagenomics and culture.</title>
        <authorList>
            <person name="Gilroy R."/>
            <person name="Ravi A."/>
            <person name="Getino M."/>
            <person name="Pursley I."/>
            <person name="Horton D.L."/>
            <person name="Alikhan N.F."/>
            <person name="Baker D."/>
            <person name="Gharbi K."/>
            <person name="Hall N."/>
            <person name="Watson M."/>
            <person name="Adriaenssens E.M."/>
            <person name="Foster-Nyarko E."/>
            <person name="Jarju S."/>
            <person name="Secka A."/>
            <person name="Antonio M."/>
            <person name="Oren A."/>
            <person name="Chaudhuri R.R."/>
            <person name="La Ragione R."/>
            <person name="Hildebrand F."/>
            <person name="Pallen M.J."/>
        </authorList>
    </citation>
    <scope>NUCLEOTIDE SEQUENCE</scope>
    <source>
        <strain evidence="2">CHK55-1828</strain>
    </source>
</reference>
<dbReference type="AlphaFoldDB" id="A0A921HUY8"/>
<organism evidence="2 3">
    <name type="scientific">Mediterranea massiliensis</name>
    <dbReference type="NCBI Taxonomy" id="1841865"/>
    <lineage>
        <taxon>Bacteria</taxon>
        <taxon>Pseudomonadati</taxon>
        <taxon>Bacteroidota</taxon>
        <taxon>Bacteroidia</taxon>
        <taxon>Bacteroidales</taxon>
        <taxon>Bacteroidaceae</taxon>
        <taxon>Mediterranea</taxon>
    </lineage>
</organism>
<dbReference type="Pfam" id="PF01966">
    <property type="entry name" value="HD"/>
    <property type="match status" value="1"/>
</dbReference>
<dbReference type="InterPro" id="IPR006674">
    <property type="entry name" value="HD_domain"/>
</dbReference>
<reference evidence="2" key="2">
    <citation type="submission" date="2021-09" db="EMBL/GenBank/DDBJ databases">
        <authorList>
            <person name="Gilroy R."/>
        </authorList>
    </citation>
    <scope>NUCLEOTIDE SEQUENCE</scope>
    <source>
        <strain evidence="2">CHK55-1828</strain>
    </source>
</reference>
<proteinExistence type="predicted"/>
<dbReference type="InterPro" id="IPR003607">
    <property type="entry name" value="HD/PDEase_dom"/>
</dbReference>
<evidence type="ECO:0000259" key="1">
    <source>
        <dbReference type="Pfam" id="PF01966"/>
    </source>
</evidence>
<dbReference type="RefSeq" id="WP_276825566.1">
    <property type="nucleotide sequence ID" value="NZ_DYVX01000003.1"/>
</dbReference>
<name>A0A921HUY8_9BACT</name>
<evidence type="ECO:0000313" key="2">
    <source>
        <dbReference type="EMBL" id="HJF90875.1"/>
    </source>
</evidence>
<feature type="domain" description="HD" evidence="1">
    <location>
        <begin position="22"/>
        <end position="121"/>
    </location>
</feature>
<accession>A0A921HUY8</accession>
<comment type="caution">
    <text evidence="2">The sequence shown here is derived from an EMBL/GenBank/DDBJ whole genome shotgun (WGS) entry which is preliminary data.</text>
</comment>
<sequence>MNPKHARLTTLMTAYNAGDPKRIQHFIKVYQLASVIGTLEQLDEETLFILETAAIVHDIGIHISEQKYGVCDGKHQEQEGPAEARKLLEATGDYTVQQTERVCWLIAHHHTYKDITGMDYQILVEADFLVNIYEDSLSVDAVDAVKRNIFRTQTGIELLENMFEKSYSFPSHNTPEKL</sequence>
<evidence type="ECO:0000313" key="3">
    <source>
        <dbReference type="Proteomes" id="UP000717835"/>
    </source>
</evidence>
<dbReference type="EMBL" id="DYVX01000003">
    <property type="protein sequence ID" value="HJF90875.1"/>
    <property type="molecule type" value="Genomic_DNA"/>
</dbReference>
<dbReference type="Proteomes" id="UP000717835">
    <property type="component" value="Unassembled WGS sequence"/>
</dbReference>
<protein>
    <submittedName>
        <fullName evidence="2">HD domain-containing protein</fullName>
    </submittedName>
</protein>